<dbReference type="GO" id="GO:0032259">
    <property type="term" value="P:methylation"/>
    <property type="evidence" value="ECO:0007669"/>
    <property type="project" value="UniProtKB-KW"/>
</dbReference>
<accession>B0MDD3</accession>
<evidence type="ECO:0000256" key="6">
    <source>
        <dbReference type="ARBA" id="ARBA00022691"/>
    </source>
</evidence>
<dbReference type="CDD" id="cd11645">
    <property type="entry name" value="Precorrin_2_C20_MT"/>
    <property type="match status" value="1"/>
</dbReference>
<dbReference type="InterPro" id="IPR014777">
    <property type="entry name" value="4pyrrole_Mease_sub1"/>
</dbReference>
<dbReference type="InterPro" id="IPR006364">
    <property type="entry name" value="CobI/CbiL/CobIJ_dom"/>
</dbReference>
<keyword evidence="6" id="KW-0949">S-adenosyl-L-methionine</keyword>
<organism evidence="9 10">
    <name type="scientific">Anaerostipes caccae (strain DSM 14662 / CCUG 47493 / JCM 13470 / NCIMB 13811 / L1-92)</name>
    <dbReference type="NCBI Taxonomy" id="411490"/>
    <lineage>
        <taxon>Bacteria</taxon>
        <taxon>Bacillati</taxon>
        <taxon>Bacillota</taxon>
        <taxon>Clostridia</taxon>
        <taxon>Lachnospirales</taxon>
        <taxon>Lachnospiraceae</taxon>
        <taxon>Anaerostipes</taxon>
    </lineage>
</organism>
<dbReference type="EC" id="2.1.1.130" evidence="9"/>
<dbReference type="PIRSF" id="PIRSF036427">
    <property type="entry name" value="Precrrn-2_mtase"/>
    <property type="match status" value="1"/>
</dbReference>
<dbReference type="eggNOG" id="COG2243">
    <property type="taxonomic scope" value="Bacteria"/>
</dbReference>
<reference evidence="9" key="2">
    <citation type="submission" date="2013-11" db="EMBL/GenBank/DDBJ databases">
        <title>Draft genome sequence of Anaerostipes caccae (DSM 14662).</title>
        <authorList>
            <person name="Sudarsanam P."/>
            <person name="Ley R."/>
            <person name="Guruge J."/>
            <person name="Turnbaugh P.J."/>
            <person name="Mahowald M."/>
            <person name="Liep D."/>
            <person name="Gordon J."/>
        </authorList>
    </citation>
    <scope>NUCLEOTIDE SEQUENCE</scope>
    <source>
        <strain evidence="9">DSM 14662</strain>
    </source>
</reference>
<proteinExistence type="inferred from homology"/>
<name>B0MDD3_ANACD</name>
<dbReference type="PANTHER" id="PTHR43467">
    <property type="entry name" value="COBALT-PRECORRIN-2 C(20)-METHYLTRANSFERASE"/>
    <property type="match status" value="1"/>
</dbReference>
<keyword evidence="3" id="KW-0169">Cobalamin biosynthesis</keyword>
<evidence type="ECO:0000313" key="10">
    <source>
        <dbReference type="Proteomes" id="UP000004935"/>
    </source>
</evidence>
<evidence type="ECO:0000256" key="5">
    <source>
        <dbReference type="ARBA" id="ARBA00022679"/>
    </source>
</evidence>
<dbReference type="InterPro" id="IPR035996">
    <property type="entry name" value="4pyrrol_Methylase_sf"/>
</dbReference>
<dbReference type="EMBL" id="ABAX03000012">
    <property type="protein sequence ID" value="EDR97953.1"/>
    <property type="molecule type" value="Genomic_DNA"/>
</dbReference>
<evidence type="ECO:0000256" key="3">
    <source>
        <dbReference type="ARBA" id="ARBA00022573"/>
    </source>
</evidence>
<dbReference type="InterPro" id="IPR000878">
    <property type="entry name" value="4pyrrol_Mease"/>
</dbReference>
<feature type="domain" description="Tetrapyrrole methylase" evidence="8">
    <location>
        <begin position="12"/>
        <end position="220"/>
    </location>
</feature>
<dbReference type="Gene3D" id="3.40.1010.10">
    <property type="entry name" value="Cobalt-precorrin-4 Transmethylase, Domain 1"/>
    <property type="match status" value="1"/>
</dbReference>
<dbReference type="UniPathway" id="UPA00148"/>
<gene>
    <name evidence="9" type="primary">cobI</name>
    <name evidence="9" type="ORF">ANACAC_01576</name>
</gene>
<dbReference type="InterPro" id="IPR014776">
    <property type="entry name" value="4pyrrole_Mease_sub2"/>
</dbReference>
<dbReference type="SUPFAM" id="SSF53790">
    <property type="entry name" value="Tetrapyrrole methylase"/>
    <property type="match status" value="1"/>
</dbReference>
<evidence type="ECO:0000313" key="9">
    <source>
        <dbReference type="EMBL" id="EDR97953.1"/>
    </source>
</evidence>
<evidence type="ECO:0000256" key="1">
    <source>
        <dbReference type="ARBA" id="ARBA00004953"/>
    </source>
</evidence>
<evidence type="ECO:0000256" key="2">
    <source>
        <dbReference type="ARBA" id="ARBA00005879"/>
    </source>
</evidence>
<dbReference type="NCBIfam" id="TIGR01467">
    <property type="entry name" value="cobI_cbiL"/>
    <property type="match status" value="1"/>
</dbReference>
<keyword evidence="10" id="KW-1185">Reference proteome</keyword>
<protein>
    <submittedName>
        <fullName evidence="9">Precorrin-2 C(20)-methyltransferase</fullName>
        <ecNumber evidence="9">2.1.1.130</ecNumber>
    </submittedName>
</protein>
<comment type="caution">
    <text evidence="9">The sequence shown here is derived from an EMBL/GenBank/DDBJ whole genome shotgun (WGS) entry which is preliminary data.</text>
</comment>
<reference evidence="9" key="1">
    <citation type="submission" date="2007-11" db="EMBL/GenBank/DDBJ databases">
        <authorList>
            <person name="Fulton L."/>
            <person name="Clifton S."/>
            <person name="Fulton B."/>
            <person name="Xu J."/>
            <person name="Minx P."/>
            <person name="Pepin K.H."/>
            <person name="Johnson M."/>
            <person name="Thiruvilangam P."/>
            <person name="Bhonagiri V."/>
            <person name="Nash W.E."/>
            <person name="Mardis E.R."/>
            <person name="Wilson R.K."/>
        </authorList>
    </citation>
    <scope>NUCLEOTIDE SEQUENCE [LARGE SCALE GENOMIC DNA]</scope>
    <source>
        <strain evidence="9">DSM 14662</strain>
    </source>
</reference>
<dbReference type="Pfam" id="PF00590">
    <property type="entry name" value="TP_methylase"/>
    <property type="match status" value="1"/>
</dbReference>
<dbReference type="HOGENOM" id="CLU_076014_2_1_9"/>
<dbReference type="GO" id="GO:0009236">
    <property type="term" value="P:cobalamin biosynthetic process"/>
    <property type="evidence" value="ECO:0007669"/>
    <property type="project" value="UniProtKB-UniRule"/>
</dbReference>
<dbReference type="Gene3D" id="3.30.950.10">
    <property type="entry name" value="Methyltransferase, Cobalt-precorrin-4 Transmethylase, Domain 2"/>
    <property type="match status" value="1"/>
</dbReference>
<sequence length="239" mass="26500">MAETKGDRMSGTLYGIGVGPGDPELITLKAVRKIRECAAVAVPGRNPEESTAFQIAVRACPEIKDKKLIGIHMPMTRDEEKLKENHEAGAFLLTEHLKKGMDIAFLTLGDPTVYSTYLYLHKIVRKQGFLAEIISGIPSFCAAAARMETGLAEKDQALHILPAAYEVEEWLELSGTKVFMKAGKQLAKVKKKLSEKNLDGRMIENCGMRDEKLYGSINEIPQEAGYYSLIIVKEQEDVQ</sequence>
<dbReference type="Proteomes" id="UP000004935">
    <property type="component" value="Unassembled WGS sequence"/>
</dbReference>
<dbReference type="GO" id="GO:0030788">
    <property type="term" value="F:precorrin-2 C20-methyltransferase activity"/>
    <property type="evidence" value="ECO:0007669"/>
    <property type="project" value="UniProtKB-EC"/>
</dbReference>
<comment type="similarity">
    <text evidence="2 7">Belongs to the precorrin methyltransferase family.</text>
</comment>
<keyword evidence="5 9" id="KW-0808">Transferase</keyword>
<evidence type="ECO:0000256" key="7">
    <source>
        <dbReference type="PIRNR" id="PIRNR036427"/>
    </source>
</evidence>
<dbReference type="PANTHER" id="PTHR43467:SF2">
    <property type="entry name" value="COBALT-PRECORRIN-2 C(20)-METHYLTRANSFERASE"/>
    <property type="match status" value="1"/>
</dbReference>
<evidence type="ECO:0000259" key="8">
    <source>
        <dbReference type="Pfam" id="PF00590"/>
    </source>
</evidence>
<keyword evidence="4 9" id="KW-0489">Methyltransferase</keyword>
<dbReference type="STRING" id="411490.ANACAC_01576"/>
<dbReference type="InterPro" id="IPR012382">
    <property type="entry name" value="CobI/CbiL"/>
</dbReference>
<comment type="pathway">
    <text evidence="1">Cofactor biosynthesis; adenosylcobalamin biosynthesis.</text>
</comment>
<dbReference type="AlphaFoldDB" id="B0MDD3"/>
<evidence type="ECO:0000256" key="4">
    <source>
        <dbReference type="ARBA" id="ARBA00022603"/>
    </source>
</evidence>